<reference evidence="1" key="2">
    <citation type="submission" date="2020-09" db="EMBL/GenBank/DDBJ databases">
        <authorList>
            <person name="Sun Q."/>
            <person name="Zhou Y."/>
        </authorList>
    </citation>
    <scope>NUCLEOTIDE SEQUENCE</scope>
    <source>
        <strain evidence="1">CGMCC 4.7403</strain>
    </source>
</reference>
<protein>
    <submittedName>
        <fullName evidence="1">Uncharacterized protein</fullName>
    </submittedName>
</protein>
<reference evidence="1" key="1">
    <citation type="journal article" date="2014" name="Int. J. Syst. Evol. Microbiol.">
        <title>Complete genome sequence of Corynebacterium casei LMG S-19264T (=DSM 44701T), isolated from a smear-ripened cheese.</title>
        <authorList>
            <consortium name="US DOE Joint Genome Institute (JGI-PGF)"/>
            <person name="Walter F."/>
            <person name="Albersmeier A."/>
            <person name="Kalinowski J."/>
            <person name="Ruckert C."/>
        </authorList>
    </citation>
    <scope>NUCLEOTIDE SEQUENCE</scope>
    <source>
        <strain evidence="1">CGMCC 4.7403</strain>
    </source>
</reference>
<dbReference type="Proteomes" id="UP000603227">
    <property type="component" value="Unassembled WGS sequence"/>
</dbReference>
<dbReference type="AlphaFoldDB" id="A0A919L7M0"/>
<gene>
    <name evidence="1" type="ORF">GCM10017771_30950</name>
</gene>
<evidence type="ECO:0000313" key="2">
    <source>
        <dbReference type="Proteomes" id="UP000603227"/>
    </source>
</evidence>
<dbReference type="EMBL" id="BNAT01000009">
    <property type="protein sequence ID" value="GHH87895.1"/>
    <property type="molecule type" value="Genomic_DNA"/>
</dbReference>
<accession>A0A919L7M0</accession>
<keyword evidence="2" id="KW-1185">Reference proteome</keyword>
<evidence type="ECO:0000313" key="1">
    <source>
        <dbReference type="EMBL" id="GHH87895.1"/>
    </source>
</evidence>
<comment type="caution">
    <text evidence="1">The sequence shown here is derived from an EMBL/GenBank/DDBJ whole genome shotgun (WGS) entry which is preliminary data.</text>
</comment>
<name>A0A919L7M0_9ACTN</name>
<organism evidence="1 2">
    <name type="scientific">Streptomyces capitiformicae</name>
    <dbReference type="NCBI Taxonomy" id="2014920"/>
    <lineage>
        <taxon>Bacteria</taxon>
        <taxon>Bacillati</taxon>
        <taxon>Actinomycetota</taxon>
        <taxon>Actinomycetes</taxon>
        <taxon>Kitasatosporales</taxon>
        <taxon>Streptomycetaceae</taxon>
        <taxon>Streptomyces</taxon>
    </lineage>
</organism>
<sequence length="73" mass="8028">MTTPPDPPVSKPETFGHEPFEYDGVPICTRCYTTSVRCSLDAFEVPRRSTVRLPVPWPCTSAVVLGLVPRPAV</sequence>
<proteinExistence type="predicted"/>
<dbReference type="RefSeq" id="WP_189783041.1">
    <property type="nucleotide sequence ID" value="NZ_BNAT01000009.1"/>
</dbReference>